<evidence type="ECO:0000256" key="2">
    <source>
        <dbReference type="ARBA" id="ARBA00022723"/>
    </source>
</evidence>
<sequence>MLPIVKARGSSNNDPVEYELNITQEQINPDCSEYNGNAVLVNQQLPGPAITVKQGDYVRITVRNFLPALSHPASNVSGAGLNDVTIHFHGIRQYGSVNADGVPYLTQHPIPPGAEYVHEFRVVNQAGTYFYHAHVGLQEQTVFGPFIIHEANGPSEKYDDERIISLSEWWHVSRASLEEYFLGPQFELIPEAQSVLINGRTIHNTDNPASSSSSCEGYSVINVERGRTYRLRVIGASTFRTLGFGIAHHNLTIIEVDGEPTKPYSVPFLEVAPGQRFSVLLHTTQPLNDYTIGTNRRWAEDVSRGSNGMAILRYHKRESRRHASKRQVQNQEKGAIVTRLPHNQPRFPVAETPQWIWSDLEPLHGVDPVVYRPASRTVKIRATDQKMPDGSTRWFINDVSFVEPSTPILMDLAKQTRRPPSIFTTGAAKSSNGYDPYLGTYPLEYFEIVDFVLQSTHIPGEPCRSHPWHTHGHSHWEIAYGTGEYDEARDGSIRNVPNPLQKDVTLVYPRPDPTEDIHGNSTLATDQVGCGWSKIRILADNPGIWAMHCHNAPHMLMGMMLILEEAPHLISIPSSMRPQ</sequence>
<reference evidence="8" key="1">
    <citation type="journal article" date="2014" name="Genome Announc.">
        <title>De novo whole-genome sequence and genome annotation of Lichtheimia ramosa.</title>
        <authorList>
            <person name="Linde J."/>
            <person name="Schwartze V."/>
            <person name="Binder U."/>
            <person name="Lass-Florl C."/>
            <person name="Voigt K."/>
            <person name="Horn F."/>
        </authorList>
    </citation>
    <scope>NUCLEOTIDE SEQUENCE</scope>
    <source>
        <strain evidence="8">JMRC FSU:6197</strain>
    </source>
</reference>
<dbReference type="SUPFAM" id="SSF49503">
    <property type="entry name" value="Cupredoxins"/>
    <property type="match status" value="3"/>
</dbReference>
<dbReference type="InterPro" id="IPR011707">
    <property type="entry name" value="Cu-oxidase-like_N"/>
</dbReference>
<name>A0A077WFI8_9FUNG</name>
<feature type="domain" description="Plastocyanin-like" evidence="6">
    <location>
        <begin position="402"/>
        <end position="510"/>
    </location>
</feature>
<dbReference type="Pfam" id="PF00394">
    <property type="entry name" value="Cu-oxidase"/>
    <property type="match status" value="1"/>
</dbReference>
<dbReference type="InterPro" id="IPR001117">
    <property type="entry name" value="Cu-oxidase_2nd"/>
</dbReference>
<dbReference type="Gene3D" id="2.60.40.420">
    <property type="entry name" value="Cupredoxins - blue copper proteins"/>
    <property type="match status" value="3"/>
</dbReference>
<dbReference type="PANTHER" id="PTHR11709">
    <property type="entry name" value="MULTI-COPPER OXIDASE"/>
    <property type="match status" value="1"/>
</dbReference>
<dbReference type="OrthoDB" id="2121828at2759"/>
<dbReference type="InterPro" id="IPR011706">
    <property type="entry name" value="Cu-oxidase_C"/>
</dbReference>
<evidence type="ECO:0008006" key="9">
    <source>
        <dbReference type="Google" id="ProtNLM"/>
    </source>
</evidence>
<organism evidence="8">
    <name type="scientific">Lichtheimia ramosa</name>
    <dbReference type="NCBI Taxonomy" id="688394"/>
    <lineage>
        <taxon>Eukaryota</taxon>
        <taxon>Fungi</taxon>
        <taxon>Fungi incertae sedis</taxon>
        <taxon>Mucoromycota</taxon>
        <taxon>Mucoromycotina</taxon>
        <taxon>Mucoromycetes</taxon>
        <taxon>Mucorales</taxon>
        <taxon>Lichtheimiaceae</taxon>
        <taxon>Lichtheimia</taxon>
    </lineage>
</organism>
<dbReference type="FunFam" id="2.60.40.420:FF:000045">
    <property type="entry name" value="Laccase 2"/>
    <property type="match status" value="1"/>
</dbReference>
<dbReference type="InterPro" id="IPR002355">
    <property type="entry name" value="Cu_oxidase_Cu_BS"/>
</dbReference>
<evidence type="ECO:0000259" key="7">
    <source>
        <dbReference type="Pfam" id="PF07732"/>
    </source>
</evidence>
<dbReference type="GO" id="GO:0005507">
    <property type="term" value="F:copper ion binding"/>
    <property type="evidence" value="ECO:0007669"/>
    <property type="project" value="InterPro"/>
</dbReference>
<dbReference type="GO" id="GO:0016491">
    <property type="term" value="F:oxidoreductase activity"/>
    <property type="evidence" value="ECO:0007669"/>
    <property type="project" value="UniProtKB-KW"/>
</dbReference>
<dbReference type="CDD" id="cd04206">
    <property type="entry name" value="CuRO_1_LCC_like"/>
    <property type="match status" value="1"/>
</dbReference>
<dbReference type="InterPro" id="IPR008972">
    <property type="entry name" value="Cupredoxin"/>
</dbReference>
<feature type="domain" description="Plastocyanin-like" evidence="7">
    <location>
        <begin position="22"/>
        <end position="151"/>
    </location>
</feature>
<evidence type="ECO:0000256" key="1">
    <source>
        <dbReference type="ARBA" id="ARBA00010609"/>
    </source>
</evidence>
<evidence type="ECO:0000259" key="5">
    <source>
        <dbReference type="Pfam" id="PF00394"/>
    </source>
</evidence>
<protein>
    <recommendedName>
        <fullName evidence="9">L-ascorbate oxidase</fullName>
    </recommendedName>
</protein>
<evidence type="ECO:0000313" key="8">
    <source>
        <dbReference type="EMBL" id="CDS06185.1"/>
    </source>
</evidence>
<dbReference type="Pfam" id="PF07732">
    <property type="entry name" value="Cu-oxidase_3"/>
    <property type="match status" value="1"/>
</dbReference>
<dbReference type="PROSITE" id="PS00079">
    <property type="entry name" value="MULTICOPPER_OXIDASE1"/>
    <property type="match status" value="1"/>
</dbReference>
<dbReference type="Pfam" id="PF07731">
    <property type="entry name" value="Cu-oxidase_2"/>
    <property type="match status" value="2"/>
</dbReference>
<dbReference type="CDD" id="cd04205">
    <property type="entry name" value="CuRO_2_LCC_like"/>
    <property type="match status" value="1"/>
</dbReference>
<feature type="domain" description="Plastocyanin-like" evidence="5">
    <location>
        <begin position="161"/>
        <end position="316"/>
    </location>
</feature>
<keyword evidence="4" id="KW-0186">Copper</keyword>
<evidence type="ECO:0000256" key="3">
    <source>
        <dbReference type="ARBA" id="ARBA00023002"/>
    </source>
</evidence>
<gene>
    <name evidence="8" type="ORF">LRAMOSA08713</name>
</gene>
<evidence type="ECO:0000256" key="4">
    <source>
        <dbReference type="ARBA" id="ARBA00023008"/>
    </source>
</evidence>
<dbReference type="EMBL" id="LK023319">
    <property type="protein sequence ID" value="CDS06185.1"/>
    <property type="molecule type" value="Genomic_DNA"/>
</dbReference>
<dbReference type="InterPro" id="IPR033138">
    <property type="entry name" value="Cu_oxidase_CS"/>
</dbReference>
<accession>A0A077WFI8</accession>
<dbReference type="PROSITE" id="PS00080">
    <property type="entry name" value="MULTICOPPER_OXIDASE2"/>
    <property type="match status" value="1"/>
</dbReference>
<proteinExistence type="inferred from homology"/>
<dbReference type="PANTHER" id="PTHR11709:SF394">
    <property type="entry name" value="FI03373P-RELATED"/>
    <property type="match status" value="1"/>
</dbReference>
<dbReference type="InterPro" id="IPR045087">
    <property type="entry name" value="Cu-oxidase_fam"/>
</dbReference>
<dbReference type="AlphaFoldDB" id="A0A077WFI8"/>
<keyword evidence="2" id="KW-0479">Metal-binding</keyword>
<comment type="similarity">
    <text evidence="1">Belongs to the multicopper oxidase family.</text>
</comment>
<keyword evidence="3" id="KW-0560">Oxidoreductase</keyword>
<evidence type="ECO:0000259" key="6">
    <source>
        <dbReference type="Pfam" id="PF07731"/>
    </source>
</evidence>
<feature type="domain" description="Plastocyanin-like" evidence="6">
    <location>
        <begin position="530"/>
        <end position="567"/>
    </location>
</feature>